<sequence>MSIRDDYEKDWKQATLYRLWYYILVLGLLTIYLAGCSADTDRSRDIDLAVKGSYTPGKATGTRNQVPQGGIDEKSGVTPAKSVD</sequence>
<evidence type="ECO:0000256" key="1">
    <source>
        <dbReference type="SAM" id="MobiDB-lite"/>
    </source>
</evidence>
<protein>
    <submittedName>
        <fullName evidence="3">Uncharacterized protein</fullName>
    </submittedName>
</protein>
<gene>
    <name evidence="3" type="ORF">H3Bulk42191_000003</name>
</gene>
<organism evidence="3">
    <name type="scientific">Leviviridae sp</name>
    <dbReference type="NCBI Taxonomy" id="2027243"/>
    <lineage>
        <taxon>Viruses</taxon>
        <taxon>Riboviria</taxon>
        <taxon>Orthornavirae</taxon>
        <taxon>Lenarviricota</taxon>
        <taxon>Leviviricetes</taxon>
        <taxon>Norzivirales</taxon>
        <taxon>Fiersviridae</taxon>
    </lineage>
</organism>
<proteinExistence type="predicted"/>
<name>A0A514CYZ2_9VIRU</name>
<dbReference type="EMBL" id="MN032764">
    <property type="protein sequence ID" value="QDH86569.1"/>
    <property type="molecule type" value="Genomic_RNA"/>
</dbReference>
<keyword evidence="2" id="KW-1133">Transmembrane helix</keyword>
<feature type="region of interest" description="Disordered" evidence="1">
    <location>
        <begin position="54"/>
        <end position="84"/>
    </location>
</feature>
<accession>A0A514CYZ2</accession>
<evidence type="ECO:0000256" key="2">
    <source>
        <dbReference type="SAM" id="Phobius"/>
    </source>
</evidence>
<evidence type="ECO:0000313" key="3">
    <source>
        <dbReference type="EMBL" id="QDH86569.1"/>
    </source>
</evidence>
<keyword evidence="2" id="KW-0472">Membrane</keyword>
<keyword evidence="2" id="KW-0812">Transmembrane</keyword>
<reference evidence="3" key="1">
    <citation type="submission" date="2019-05" db="EMBL/GenBank/DDBJ databases">
        <title>Metatranscriptomic reconstruction reveals RNA viruses with the potential to shape carbon cycling in soil.</title>
        <authorList>
            <person name="Starr E.P."/>
            <person name="Nuccio E."/>
            <person name="Pett-Ridge J."/>
            <person name="Banfield J.F."/>
            <person name="Firestone M.K."/>
        </authorList>
    </citation>
    <scope>NUCLEOTIDE SEQUENCE</scope>
    <source>
        <strain evidence="3">H3_Bulk_42_scaffold_191</strain>
    </source>
</reference>
<feature type="transmembrane region" description="Helical" evidence="2">
    <location>
        <begin position="20"/>
        <end position="38"/>
    </location>
</feature>